<feature type="region of interest" description="Disordered" evidence="10">
    <location>
        <begin position="414"/>
        <end position="478"/>
    </location>
</feature>
<dbReference type="GO" id="GO:0000779">
    <property type="term" value="C:condensed chromosome, centromeric region"/>
    <property type="evidence" value="ECO:0007669"/>
    <property type="project" value="UniProtKB-ARBA"/>
</dbReference>
<feature type="coiled-coil region" evidence="9">
    <location>
        <begin position="26"/>
        <end position="78"/>
    </location>
</feature>
<feature type="compositionally biased region" description="Low complexity" evidence="10">
    <location>
        <begin position="707"/>
        <end position="723"/>
    </location>
</feature>
<dbReference type="Proteomes" id="UP000504637">
    <property type="component" value="Unplaced"/>
</dbReference>
<feature type="compositionally biased region" description="Low complexity" evidence="10">
    <location>
        <begin position="734"/>
        <end position="758"/>
    </location>
</feature>
<feature type="compositionally biased region" description="Low complexity" evidence="10">
    <location>
        <begin position="659"/>
        <end position="688"/>
    </location>
</feature>
<keyword evidence="8" id="KW-0137">Centromere</keyword>
<dbReference type="Pfam" id="PF07558">
    <property type="entry name" value="Shugoshin_N"/>
    <property type="match status" value="1"/>
</dbReference>
<feature type="region of interest" description="Disordered" evidence="10">
    <location>
        <begin position="167"/>
        <end position="186"/>
    </location>
</feature>
<protein>
    <recommendedName>
        <fullName evidence="15">Shugoshin C-terminal domain-containing protein</fullName>
    </recommendedName>
</protein>
<name>A0A6J3LX09_9PEZI</name>
<gene>
    <name evidence="14" type="ORF">K489DRAFT_433634</name>
</gene>
<proteinExistence type="inferred from homology"/>
<feature type="region of interest" description="Disordered" evidence="10">
    <location>
        <begin position="218"/>
        <end position="398"/>
    </location>
</feature>
<comment type="subcellular location">
    <subcellularLocation>
        <location evidence="1">Chromosome</location>
        <location evidence="1">Centromere</location>
    </subcellularLocation>
</comment>
<feature type="compositionally biased region" description="Acidic residues" evidence="10">
    <location>
        <begin position="633"/>
        <end position="642"/>
    </location>
</feature>
<evidence type="ECO:0000256" key="10">
    <source>
        <dbReference type="SAM" id="MobiDB-lite"/>
    </source>
</evidence>
<comment type="similarity">
    <text evidence="2">Belongs to the shugoshin family.</text>
</comment>
<feature type="region of interest" description="Disordered" evidence="10">
    <location>
        <begin position="511"/>
        <end position="693"/>
    </location>
</feature>
<evidence type="ECO:0000256" key="5">
    <source>
        <dbReference type="ARBA" id="ARBA00022829"/>
    </source>
</evidence>
<dbReference type="GeneID" id="54366322"/>
<organism evidence="14">
    <name type="scientific">Dissoconium aciculare CBS 342.82</name>
    <dbReference type="NCBI Taxonomy" id="1314786"/>
    <lineage>
        <taxon>Eukaryota</taxon>
        <taxon>Fungi</taxon>
        <taxon>Dikarya</taxon>
        <taxon>Ascomycota</taxon>
        <taxon>Pezizomycotina</taxon>
        <taxon>Dothideomycetes</taxon>
        <taxon>Dothideomycetidae</taxon>
        <taxon>Mycosphaerellales</taxon>
        <taxon>Dissoconiaceae</taxon>
        <taxon>Dissoconium</taxon>
    </lineage>
</organism>
<dbReference type="Pfam" id="PF07557">
    <property type="entry name" value="Shugoshin_C"/>
    <property type="match status" value="1"/>
</dbReference>
<feature type="compositionally biased region" description="Polar residues" evidence="10">
    <location>
        <begin position="578"/>
        <end position="596"/>
    </location>
</feature>
<feature type="compositionally biased region" description="Low complexity" evidence="10">
    <location>
        <begin position="457"/>
        <end position="471"/>
    </location>
</feature>
<dbReference type="OrthoDB" id="5394106at2759"/>
<evidence type="ECO:0000256" key="8">
    <source>
        <dbReference type="ARBA" id="ARBA00023328"/>
    </source>
</evidence>
<evidence type="ECO:0000256" key="7">
    <source>
        <dbReference type="ARBA" id="ARBA00023306"/>
    </source>
</evidence>
<dbReference type="AlphaFoldDB" id="A0A6J3LX09"/>
<evidence type="ECO:0000313" key="14">
    <source>
        <dbReference type="RefSeq" id="XP_033457229.1"/>
    </source>
</evidence>
<dbReference type="GO" id="GO:0045132">
    <property type="term" value="P:meiotic chromosome segregation"/>
    <property type="evidence" value="ECO:0007669"/>
    <property type="project" value="InterPro"/>
</dbReference>
<feature type="region of interest" description="Disordered" evidence="10">
    <location>
        <begin position="191"/>
        <end position="210"/>
    </location>
</feature>
<feature type="compositionally biased region" description="Basic and acidic residues" evidence="10">
    <location>
        <begin position="336"/>
        <end position="356"/>
    </location>
</feature>
<evidence type="ECO:0000313" key="13">
    <source>
        <dbReference type="Proteomes" id="UP000504637"/>
    </source>
</evidence>
<keyword evidence="7" id="KW-0131">Cell cycle</keyword>
<reference evidence="14" key="2">
    <citation type="submission" date="2020-04" db="EMBL/GenBank/DDBJ databases">
        <authorList>
            <consortium name="NCBI Genome Project"/>
        </authorList>
    </citation>
    <scope>NUCLEOTIDE SEQUENCE</scope>
    <source>
        <strain evidence="14">CBS 342.82</strain>
    </source>
</reference>
<evidence type="ECO:0000259" key="12">
    <source>
        <dbReference type="Pfam" id="PF07558"/>
    </source>
</evidence>
<dbReference type="GO" id="GO:0051301">
    <property type="term" value="P:cell division"/>
    <property type="evidence" value="ECO:0007669"/>
    <property type="project" value="UniProtKB-KW"/>
</dbReference>
<reference evidence="14" key="3">
    <citation type="submission" date="2025-08" db="UniProtKB">
        <authorList>
            <consortium name="RefSeq"/>
        </authorList>
    </citation>
    <scope>IDENTIFICATION</scope>
    <source>
        <strain evidence="14">CBS 342.82</strain>
    </source>
</reference>
<reference evidence="14" key="1">
    <citation type="submission" date="2020-01" db="EMBL/GenBank/DDBJ databases">
        <authorList>
            <consortium name="DOE Joint Genome Institute"/>
            <person name="Haridas S."/>
            <person name="Albert R."/>
            <person name="Binder M."/>
            <person name="Bloem J."/>
            <person name="Labutti K."/>
            <person name="Salamov A."/>
            <person name="Andreopoulos B."/>
            <person name="Baker S.E."/>
            <person name="Barry K."/>
            <person name="Bills G."/>
            <person name="Bluhm B.H."/>
            <person name="Cannon C."/>
            <person name="Castanera R."/>
            <person name="Culley D.E."/>
            <person name="Daum C."/>
            <person name="Ezra D."/>
            <person name="Gonzalez J.B."/>
            <person name="Henrissat B."/>
            <person name="Kuo A."/>
            <person name="Liang C."/>
            <person name="Lipzen A."/>
            <person name="Lutzoni F."/>
            <person name="Magnuson J."/>
            <person name="Mondo S."/>
            <person name="Nolan M."/>
            <person name="Ohm R."/>
            <person name="Pangilinan J."/>
            <person name="Park H.-J."/>
            <person name="Ramirez L."/>
            <person name="Alfaro M."/>
            <person name="Sun H."/>
            <person name="Tritt A."/>
            <person name="Yoshinaga Y."/>
            <person name="Zwiers L.-H."/>
            <person name="Turgeon B.G."/>
            <person name="Goodwin S.B."/>
            <person name="Spatafora J.W."/>
            <person name="Crous P.W."/>
            <person name="Grigoriev I.V."/>
        </authorList>
    </citation>
    <scope>NUCLEOTIDE SEQUENCE</scope>
    <source>
        <strain evidence="14">CBS 342.82</strain>
    </source>
</reference>
<feature type="compositionally biased region" description="Low complexity" evidence="10">
    <location>
        <begin position="537"/>
        <end position="555"/>
    </location>
</feature>
<feature type="compositionally biased region" description="Basic and acidic residues" evidence="10">
    <location>
        <begin position="227"/>
        <end position="236"/>
    </location>
</feature>
<feature type="region of interest" description="Disordered" evidence="10">
    <location>
        <begin position="705"/>
        <end position="792"/>
    </location>
</feature>
<keyword evidence="4" id="KW-0132">Cell division</keyword>
<dbReference type="InterPro" id="IPR011515">
    <property type="entry name" value="Shugoshin_C"/>
</dbReference>
<keyword evidence="13" id="KW-1185">Reference proteome</keyword>
<dbReference type="InterPro" id="IPR011516">
    <property type="entry name" value="Shugoshin_N"/>
</dbReference>
<keyword evidence="5" id="KW-0159">Chromosome partition</keyword>
<sequence length="835" mass="88323">MARLNEPPIAPAPNPLLAATIGAESVDALKRRFTRQNRDLARANSTQALHIQNLKHEVEKLVAQNQDLKELVLRLQGELGTSRAQASSVRTKIAELNGLMASLYAQEEDGELLSSQVIMSPTPRQFRERQPLAELMQETQMPTIAEHKSFPRRTLNAEDAYALRLSEHSSNGSPDLGPPPVAHFDGLEPITYSAERGPSTSETNEALKKSDDELLLASVETRRKRKDGPSKLEMRRSSILALSPAKNEPDASNTMLRTGAKRKLADREAEKPAPSLGQDDFTFSRRSPLEDVPTDEAAAVNTSWPESMAASPPRPARRALSDKSVNISPRKNAVVRSDKPTKDRLSEAPEAKKGRGENAASTRRSRGSTTSQQSSPPRVHSKPALPSPPAEDIVPPSVHDIILDDVELNDIATSLPPKTPAAPNLDVFSPPSSQSLSYPNTGSRASRDTPPPAEAGTSRATDDAAANAASRPSRRARNVAVNYAEPSLVAKMRRPGKEMVDAISGLQDPRCVMSSASGEGRKSVGGTVMSSTSASGTPAANVTSASASTSMAGASRRTVVIKTEPVEEDGRDIYNPGSPLNSKSASTFAPPSLSETRSSEAPASKKTSSATSTGRRRRDSTQAGVKPAAATFTDDDEDEIEEVISLHQQPRLRTVKIPSSSSSSGSRNSTKPTSSSTTTASLSNAEEAAAAHKRAEEIDLYDFKETSSASYSSPAESSSLAGSKVSHSGDGDHSSYQSQRSSSSSSSTAALAALAARTMTKQRRHSSVPKDLNSSVAAATAPPSHYASGGGGAGSLSGEVMNTAKSGDDGMAAIVGHGVVGRAERVAARRRSMMI</sequence>
<evidence type="ECO:0000256" key="6">
    <source>
        <dbReference type="ARBA" id="ARBA00023054"/>
    </source>
</evidence>
<feature type="compositionally biased region" description="Low complexity" evidence="10">
    <location>
        <begin position="599"/>
        <end position="613"/>
    </location>
</feature>
<keyword evidence="3" id="KW-0158">Chromosome</keyword>
<feature type="domain" description="Shugoshin N-terminal coiled-coil" evidence="12">
    <location>
        <begin position="29"/>
        <end position="73"/>
    </location>
</feature>
<accession>A0A6J3LX09</accession>
<keyword evidence="6 9" id="KW-0175">Coiled coil</keyword>
<evidence type="ECO:0000256" key="1">
    <source>
        <dbReference type="ARBA" id="ARBA00004584"/>
    </source>
</evidence>
<dbReference type="RefSeq" id="XP_033457229.1">
    <property type="nucleotide sequence ID" value="XM_033608522.1"/>
</dbReference>
<evidence type="ECO:0000256" key="3">
    <source>
        <dbReference type="ARBA" id="ARBA00022454"/>
    </source>
</evidence>
<evidence type="ECO:0000259" key="11">
    <source>
        <dbReference type="Pfam" id="PF07557"/>
    </source>
</evidence>
<dbReference type="GO" id="GO:0005634">
    <property type="term" value="C:nucleus"/>
    <property type="evidence" value="ECO:0007669"/>
    <property type="project" value="InterPro"/>
</dbReference>
<evidence type="ECO:0008006" key="15">
    <source>
        <dbReference type="Google" id="ProtNLM"/>
    </source>
</evidence>
<feature type="compositionally biased region" description="Polar residues" evidence="10">
    <location>
        <begin position="430"/>
        <end position="444"/>
    </location>
</feature>
<evidence type="ECO:0000256" key="4">
    <source>
        <dbReference type="ARBA" id="ARBA00022618"/>
    </source>
</evidence>
<evidence type="ECO:0000256" key="9">
    <source>
        <dbReference type="SAM" id="Coils"/>
    </source>
</evidence>
<evidence type="ECO:0000256" key="2">
    <source>
        <dbReference type="ARBA" id="ARBA00010845"/>
    </source>
</evidence>
<feature type="domain" description="Shugoshin C-terminal" evidence="11">
    <location>
        <begin position="470"/>
        <end position="494"/>
    </location>
</feature>